<dbReference type="SUPFAM" id="SSF103481">
    <property type="entry name" value="Multidrug resistance efflux transporter EmrE"/>
    <property type="match status" value="2"/>
</dbReference>
<dbReference type="AlphaFoldDB" id="C6E4A3"/>
<feature type="transmembrane region" description="Helical" evidence="1">
    <location>
        <begin position="45"/>
        <end position="64"/>
    </location>
</feature>
<feature type="transmembrane region" description="Helical" evidence="1">
    <location>
        <begin position="165"/>
        <end position="186"/>
    </location>
</feature>
<dbReference type="KEGG" id="gem:GM21_1341"/>
<dbReference type="PANTHER" id="PTHR22911:SF79">
    <property type="entry name" value="MOBA-LIKE NTP TRANSFERASE DOMAIN-CONTAINING PROTEIN"/>
    <property type="match status" value="1"/>
</dbReference>
<evidence type="ECO:0000256" key="1">
    <source>
        <dbReference type="SAM" id="Phobius"/>
    </source>
</evidence>
<evidence type="ECO:0000259" key="2">
    <source>
        <dbReference type="Pfam" id="PF00892"/>
    </source>
</evidence>
<dbReference type="Pfam" id="PF00892">
    <property type="entry name" value="EamA"/>
    <property type="match status" value="2"/>
</dbReference>
<accession>C6E4A3</accession>
<dbReference type="OrthoDB" id="150760at2"/>
<organism evidence="3">
    <name type="scientific">Geobacter sp. (strain M21)</name>
    <dbReference type="NCBI Taxonomy" id="443144"/>
    <lineage>
        <taxon>Bacteria</taxon>
        <taxon>Pseudomonadati</taxon>
        <taxon>Thermodesulfobacteriota</taxon>
        <taxon>Desulfuromonadia</taxon>
        <taxon>Geobacterales</taxon>
        <taxon>Geobacteraceae</taxon>
        <taxon>Geobacter</taxon>
    </lineage>
</organism>
<keyword evidence="1" id="KW-0472">Membrane</keyword>
<name>C6E4A3_GEOSM</name>
<dbReference type="HOGENOM" id="CLU_033863_9_2_7"/>
<dbReference type="GO" id="GO:0016020">
    <property type="term" value="C:membrane"/>
    <property type="evidence" value="ECO:0007669"/>
    <property type="project" value="InterPro"/>
</dbReference>
<feature type="domain" description="EamA" evidence="2">
    <location>
        <begin position="13"/>
        <end position="150"/>
    </location>
</feature>
<proteinExistence type="predicted"/>
<dbReference type="PANTHER" id="PTHR22911">
    <property type="entry name" value="ACYL-MALONYL CONDENSING ENZYME-RELATED"/>
    <property type="match status" value="1"/>
</dbReference>
<dbReference type="eggNOG" id="COG0697">
    <property type="taxonomic scope" value="Bacteria"/>
</dbReference>
<feature type="transmembrane region" description="Helical" evidence="1">
    <location>
        <begin position="76"/>
        <end position="98"/>
    </location>
</feature>
<gene>
    <name evidence="3" type="ordered locus">GM21_1341</name>
</gene>
<feature type="domain" description="EamA" evidence="2">
    <location>
        <begin position="170"/>
        <end position="300"/>
    </location>
</feature>
<feature type="transmembrane region" description="Helical" evidence="1">
    <location>
        <begin position="134"/>
        <end position="153"/>
    </location>
</feature>
<sequence>MQSIYAARAESRRGLLLIMLAAVLWGTVGISTKTIYHLAATNPLSIGFFRLAISLPVLFSICWARQGKKMLQVSRGDLGLMTLIGLMSALYQVCYFGAVARTGVAVATVVTLCTAPVMVAVISVAFTRKRPSRSTLVALVGALSGTVVLVLFQDRGLAPHGGLTGADGGGIVLALVSAFSYGLVTLTSQKLAAHRDPFQSLAISFSIGAAVLFGFAEDMVMSYTPLAWMLLVYLGTIPTALAYVLFFKGMRSTSATAASISTLLEPMVATLLAWFLFGERFTPMGFLGIALLGGSLLLLYLGATAPMRKAWRATVRADVLR</sequence>
<dbReference type="Gene3D" id="1.10.3730.20">
    <property type="match status" value="1"/>
</dbReference>
<feature type="transmembrane region" description="Helical" evidence="1">
    <location>
        <begin position="258"/>
        <end position="277"/>
    </location>
</feature>
<reference evidence="3" key="1">
    <citation type="submission" date="2009-07" db="EMBL/GenBank/DDBJ databases">
        <title>Complete sequence of Geobacter sp. M21.</title>
        <authorList>
            <consortium name="US DOE Joint Genome Institute"/>
            <person name="Lucas S."/>
            <person name="Copeland A."/>
            <person name="Lapidus A."/>
            <person name="Glavina del Rio T."/>
            <person name="Dalin E."/>
            <person name="Tice H."/>
            <person name="Bruce D."/>
            <person name="Goodwin L."/>
            <person name="Pitluck S."/>
            <person name="Saunders E."/>
            <person name="Brettin T."/>
            <person name="Detter J.C."/>
            <person name="Han C."/>
            <person name="Larimer F."/>
            <person name="Land M."/>
            <person name="Hauser L."/>
            <person name="Kyrpides N."/>
            <person name="Ovchinnikova G."/>
            <person name="Lovley D."/>
        </authorList>
    </citation>
    <scope>NUCLEOTIDE SEQUENCE [LARGE SCALE GENOMIC DNA]</scope>
    <source>
        <strain evidence="3">M21</strain>
    </source>
</reference>
<feature type="transmembrane region" description="Helical" evidence="1">
    <location>
        <begin position="283"/>
        <end position="303"/>
    </location>
</feature>
<keyword evidence="1" id="KW-1133">Transmembrane helix</keyword>
<keyword evidence="1" id="KW-0812">Transmembrane</keyword>
<feature type="transmembrane region" description="Helical" evidence="1">
    <location>
        <begin position="198"/>
        <end position="216"/>
    </location>
</feature>
<dbReference type="EMBL" id="CP001661">
    <property type="protein sequence ID" value="ACT17401.1"/>
    <property type="molecule type" value="Genomic_DNA"/>
</dbReference>
<evidence type="ECO:0000313" key="3">
    <source>
        <dbReference type="EMBL" id="ACT17401.1"/>
    </source>
</evidence>
<feature type="transmembrane region" description="Helical" evidence="1">
    <location>
        <begin position="104"/>
        <end position="127"/>
    </location>
</feature>
<dbReference type="InterPro" id="IPR000620">
    <property type="entry name" value="EamA_dom"/>
</dbReference>
<dbReference type="InterPro" id="IPR037185">
    <property type="entry name" value="EmrE-like"/>
</dbReference>
<protein>
    <recommendedName>
        <fullName evidence="2">EamA domain-containing protein</fullName>
    </recommendedName>
</protein>
<feature type="transmembrane region" description="Helical" evidence="1">
    <location>
        <begin position="228"/>
        <end position="246"/>
    </location>
</feature>